<dbReference type="KEGG" id="ehx:EMIHUDRAFT_69975"/>
<dbReference type="STRING" id="2903.R1DVM7"/>
<keyword evidence="10" id="KW-1185">Reference proteome</keyword>
<keyword evidence="2 6" id="KW-0645">Protease</keyword>
<reference evidence="9" key="2">
    <citation type="submission" date="2024-10" db="UniProtKB">
        <authorList>
            <consortium name="EnsemblProtists"/>
        </authorList>
    </citation>
    <scope>IDENTIFICATION</scope>
</reference>
<dbReference type="SUPFAM" id="SSF50993">
    <property type="entry name" value="Peptidase/esterase 'gauge' domain"/>
    <property type="match status" value="1"/>
</dbReference>
<sequence length="711" mass="78649">MSAVAPPIAKRVPHTVTFGRVDGENRGPNPMEPLELSDDLFWIRDDSRKNEDMLQLLRDENAYSQHKTSTLDGFRGTLYDEMLSHVQEDDDTHPTPAADGYEYWSRTTKGKSFRVYLRRPRGSAGEEQTILDVNEVPSLQYFKDEGGWACPGPSLPSGRLLAYAVDGSGYETYTVRLKELGSGVEMEEEIRGTGGSIAWADERTLFYVKLDAQHRPFEVWRHVIGTAQAEDVRVFEAPRALQTEDHTAQTRVISGVPSSQETTEMLFVPTATPAADPTLIRRRKFGERYDVDSHSPSRTLFLTSNADGLARRAAPLSEQAGGAELLLPPPHQASAFGGFLAVSGREEGFTQLWVVALREGVAAAGAHRLGFEDESFTAELGSNRLFEAAGRLRVEYSSMTQLREYDVGAGYSHATLKEQPVPGYDPSLYQTRRIEVAARDGEAVPVTLLWRSDAVEEGRPAPCHLYGYGSYGPPRDARPIGICMDPSFSASRLALVDRGVVYAVAHIRGGGEMGHHRWYEAAGNRNTFTDFVDCGKALLERGIAEPGRLSCEGRSAGGLLVGNVVNMAPELWCAAVAGVPFVDLMVTMCDPSIPLTTEEWEEWGNPNEEKYYEYMRSYSPIDNVREGVVYPKTLIVSGLNDPRVAYWEPTKWAQVLRAKVANGDDVLLKMDLAAGHFSAADRYRYLRELAFDYAWLLEQLGKAEATAPATS</sequence>
<dbReference type="SUPFAM" id="SSF53474">
    <property type="entry name" value="alpha/beta-Hydrolases"/>
    <property type="match status" value="1"/>
</dbReference>
<comment type="function">
    <text evidence="5">Serine peptidase whose precise substrate specificity remains unclear. Does not cleave peptides after a arginine or lysine residue. Regulates trans-Golgi network morphology and sorting by regulating the membrane binding of the AP-1 complex. May play a role in the regulation of synaptic vesicle exocytosis.</text>
</comment>
<evidence type="ECO:0000313" key="10">
    <source>
        <dbReference type="Proteomes" id="UP000013827"/>
    </source>
</evidence>
<proteinExistence type="inferred from homology"/>
<dbReference type="InterPro" id="IPR029058">
    <property type="entry name" value="AB_hydrolase_fold"/>
</dbReference>
<dbReference type="Proteomes" id="UP000013827">
    <property type="component" value="Unassembled WGS sequence"/>
</dbReference>
<dbReference type="Pfam" id="PF02897">
    <property type="entry name" value="Peptidase_S9_N"/>
    <property type="match status" value="1"/>
</dbReference>
<feature type="domain" description="Peptidase S9A N-terminal" evidence="8">
    <location>
        <begin position="35"/>
        <end position="401"/>
    </location>
</feature>
<dbReference type="OMA" id="NGYWYIT"/>
<evidence type="ECO:0000313" key="9">
    <source>
        <dbReference type="EnsemblProtists" id="EOD39187"/>
    </source>
</evidence>
<dbReference type="InterPro" id="IPR023302">
    <property type="entry name" value="Pept_S9A_N"/>
</dbReference>
<dbReference type="PANTHER" id="PTHR11757:SF19">
    <property type="entry name" value="PROLYL ENDOPEPTIDASE-LIKE"/>
    <property type="match status" value="1"/>
</dbReference>
<dbReference type="PaxDb" id="2903-EOD39187"/>
<dbReference type="AlphaFoldDB" id="A0A0D3KTV2"/>
<dbReference type="InterPro" id="IPR002470">
    <property type="entry name" value="Peptidase_S9A"/>
</dbReference>
<dbReference type="PRINTS" id="PR00862">
    <property type="entry name" value="PROLIGOPTASE"/>
</dbReference>
<protein>
    <recommendedName>
        <fullName evidence="6">Prolyl endopeptidase</fullName>
        <ecNumber evidence="6">3.4.21.-</ecNumber>
    </recommendedName>
</protein>
<evidence type="ECO:0000259" key="8">
    <source>
        <dbReference type="Pfam" id="PF02897"/>
    </source>
</evidence>
<dbReference type="InterPro" id="IPR001375">
    <property type="entry name" value="Peptidase_S9_cat"/>
</dbReference>
<dbReference type="GO" id="GO:0006508">
    <property type="term" value="P:proteolysis"/>
    <property type="evidence" value="ECO:0007669"/>
    <property type="project" value="UniProtKB-KW"/>
</dbReference>
<dbReference type="InterPro" id="IPR051543">
    <property type="entry name" value="Serine_Peptidase_S9A"/>
</dbReference>
<dbReference type="Gene3D" id="2.130.10.120">
    <property type="entry name" value="Prolyl oligopeptidase, N-terminal domain"/>
    <property type="match status" value="1"/>
</dbReference>
<dbReference type="RefSeq" id="XP_005791616.1">
    <property type="nucleotide sequence ID" value="XM_005791559.1"/>
</dbReference>
<reference evidence="10" key="1">
    <citation type="journal article" date="2013" name="Nature">
        <title>Pan genome of the phytoplankton Emiliania underpins its global distribution.</title>
        <authorList>
            <person name="Read B.A."/>
            <person name="Kegel J."/>
            <person name="Klute M.J."/>
            <person name="Kuo A."/>
            <person name="Lefebvre S.C."/>
            <person name="Maumus F."/>
            <person name="Mayer C."/>
            <person name="Miller J."/>
            <person name="Monier A."/>
            <person name="Salamov A."/>
            <person name="Young J."/>
            <person name="Aguilar M."/>
            <person name="Claverie J.M."/>
            <person name="Frickenhaus S."/>
            <person name="Gonzalez K."/>
            <person name="Herman E.K."/>
            <person name="Lin Y.C."/>
            <person name="Napier J."/>
            <person name="Ogata H."/>
            <person name="Sarno A.F."/>
            <person name="Shmutz J."/>
            <person name="Schroeder D."/>
            <person name="de Vargas C."/>
            <person name="Verret F."/>
            <person name="von Dassow P."/>
            <person name="Valentin K."/>
            <person name="Van de Peer Y."/>
            <person name="Wheeler G."/>
            <person name="Dacks J.B."/>
            <person name="Delwiche C.F."/>
            <person name="Dyhrman S.T."/>
            <person name="Glockner G."/>
            <person name="John U."/>
            <person name="Richards T."/>
            <person name="Worden A.Z."/>
            <person name="Zhang X."/>
            <person name="Grigoriev I.V."/>
            <person name="Allen A.E."/>
            <person name="Bidle K."/>
            <person name="Borodovsky M."/>
            <person name="Bowler C."/>
            <person name="Brownlee C."/>
            <person name="Cock J.M."/>
            <person name="Elias M."/>
            <person name="Gladyshev V.N."/>
            <person name="Groth M."/>
            <person name="Guda C."/>
            <person name="Hadaegh A."/>
            <person name="Iglesias-Rodriguez M.D."/>
            <person name="Jenkins J."/>
            <person name="Jones B.M."/>
            <person name="Lawson T."/>
            <person name="Leese F."/>
            <person name="Lindquist E."/>
            <person name="Lobanov A."/>
            <person name="Lomsadze A."/>
            <person name="Malik S.B."/>
            <person name="Marsh M.E."/>
            <person name="Mackinder L."/>
            <person name="Mock T."/>
            <person name="Mueller-Roeber B."/>
            <person name="Pagarete A."/>
            <person name="Parker M."/>
            <person name="Probert I."/>
            <person name="Quesneville H."/>
            <person name="Raines C."/>
            <person name="Rensing S.A."/>
            <person name="Riano-Pachon D.M."/>
            <person name="Richier S."/>
            <person name="Rokitta S."/>
            <person name="Shiraiwa Y."/>
            <person name="Soanes D.M."/>
            <person name="van der Giezen M."/>
            <person name="Wahlund T.M."/>
            <person name="Williams B."/>
            <person name="Wilson W."/>
            <person name="Wolfe G."/>
            <person name="Wurch L.L."/>
        </authorList>
    </citation>
    <scope>NUCLEOTIDE SEQUENCE</scope>
</reference>
<name>A0A0D3KTV2_EMIH1</name>
<dbReference type="PANTHER" id="PTHR11757">
    <property type="entry name" value="PROTEASE FAMILY S9A OLIGOPEPTIDASE"/>
    <property type="match status" value="1"/>
</dbReference>
<evidence type="ECO:0000256" key="5">
    <source>
        <dbReference type="ARBA" id="ARBA00045448"/>
    </source>
</evidence>
<dbReference type="EnsemblProtists" id="EOD39187">
    <property type="protein sequence ID" value="EOD39187"/>
    <property type="gene ID" value="EMIHUDRAFT_69975"/>
</dbReference>
<dbReference type="GO" id="GO:0004252">
    <property type="term" value="F:serine-type endopeptidase activity"/>
    <property type="evidence" value="ECO:0007669"/>
    <property type="project" value="UniProtKB-UniRule"/>
</dbReference>
<dbReference type="eggNOG" id="KOG2237">
    <property type="taxonomic scope" value="Eukaryota"/>
</dbReference>
<dbReference type="Gene3D" id="3.40.50.1820">
    <property type="entry name" value="alpha/beta hydrolase"/>
    <property type="match status" value="1"/>
</dbReference>
<dbReference type="GeneID" id="17284457"/>
<dbReference type="Pfam" id="PF00326">
    <property type="entry name" value="Peptidase_S9"/>
    <property type="match status" value="1"/>
</dbReference>
<accession>A0A0D3KTV2</accession>
<dbReference type="EC" id="3.4.21.-" evidence="6"/>
<evidence type="ECO:0000256" key="1">
    <source>
        <dbReference type="ARBA" id="ARBA00005228"/>
    </source>
</evidence>
<organism evidence="9 10">
    <name type="scientific">Emiliania huxleyi (strain CCMP1516)</name>
    <dbReference type="NCBI Taxonomy" id="280463"/>
    <lineage>
        <taxon>Eukaryota</taxon>
        <taxon>Haptista</taxon>
        <taxon>Haptophyta</taxon>
        <taxon>Prymnesiophyceae</taxon>
        <taxon>Isochrysidales</taxon>
        <taxon>Noelaerhabdaceae</taxon>
        <taxon>Emiliania</taxon>
    </lineage>
</organism>
<evidence type="ECO:0000256" key="6">
    <source>
        <dbReference type="RuleBase" id="RU368024"/>
    </source>
</evidence>
<evidence type="ECO:0000256" key="3">
    <source>
        <dbReference type="ARBA" id="ARBA00022801"/>
    </source>
</evidence>
<comment type="similarity">
    <text evidence="1 6">Belongs to the peptidase S9A family.</text>
</comment>
<evidence type="ECO:0000256" key="2">
    <source>
        <dbReference type="ARBA" id="ARBA00022670"/>
    </source>
</evidence>
<evidence type="ECO:0000256" key="4">
    <source>
        <dbReference type="ARBA" id="ARBA00022825"/>
    </source>
</evidence>
<keyword evidence="4 6" id="KW-0720">Serine protease</keyword>
<dbReference type="HOGENOM" id="CLU_011290_0_1_1"/>
<keyword evidence="3 6" id="KW-0378">Hydrolase</keyword>
<evidence type="ECO:0000259" key="7">
    <source>
        <dbReference type="Pfam" id="PF00326"/>
    </source>
</evidence>
<feature type="domain" description="Peptidase S9 prolyl oligopeptidase catalytic" evidence="7">
    <location>
        <begin position="486"/>
        <end position="702"/>
    </location>
</feature>